<evidence type="ECO:0000256" key="3">
    <source>
        <dbReference type="ARBA" id="ARBA00022679"/>
    </source>
</evidence>
<sequence>MQNNRYPEITVLMPVFNAERYIGSAVASILNQTFMDFELLIVDDGSTDATMETLSRFDDSRIRIIKNEGNRGIVYSLNKGISLAQGKFIARMDADDISEPSRLMLQHRYLTNHPHVDLCGSGMILFDDEGIIGKVYYNLDWDTLKAETLFNSPFPHPGVMVRREVLLANPYRAEALHAEDYDLWSRLLRTHRGVNLPGFLLHYRISSDDITAKASKRIDERKRIISRIHQDNFAYLGYTPTVDALNIHYQLSSTEGIKRMELGDIKMEVLRDHFHELLNSVRNTGYCRAASFYSVCGKIYLKLLLYRGKDMGVWNFIVLLSSFQLWIGIGAAALLRASYFLRKVHQLTARG</sequence>
<organism evidence="6 7">
    <name type="scientific">Parapedobacter luteus</name>
    <dbReference type="NCBI Taxonomy" id="623280"/>
    <lineage>
        <taxon>Bacteria</taxon>
        <taxon>Pseudomonadati</taxon>
        <taxon>Bacteroidota</taxon>
        <taxon>Sphingobacteriia</taxon>
        <taxon>Sphingobacteriales</taxon>
        <taxon>Sphingobacteriaceae</taxon>
        <taxon>Parapedobacter</taxon>
    </lineage>
</organism>
<gene>
    <name evidence="6" type="ORF">SAMN05660226_01613</name>
</gene>
<evidence type="ECO:0000256" key="1">
    <source>
        <dbReference type="ARBA" id="ARBA00006739"/>
    </source>
</evidence>
<name>A0A1T5BNS0_9SPHI</name>
<dbReference type="InterPro" id="IPR001173">
    <property type="entry name" value="Glyco_trans_2-like"/>
</dbReference>
<evidence type="ECO:0000313" key="7">
    <source>
        <dbReference type="Proteomes" id="UP000190541"/>
    </source>
</evidence>
<dbReference type="InterPro" id="IPR050834">
    <property type="entry name" value="Glycosyltransf_2"/>
</dbReference>
<evidence type="ECO:0000313" key="6">
    <source>
        <dbReference type="EMBL" id="SKB48739.1"/>
    </source>
</evidence>
<dbReference type="RefSeq" id="WP_079716284.1">
    <property type="nucleotide sequence ID" value="NZ_FUYS01000003.1"/>
</dbReference>
<keyword evidence="4" id="KW-0472">Membrane</keyword>
<dbReference type="AlphaFoldDB" id="A0A1T5BNS0"/>
<keyword evidence="4" id="KW-1133">Transmembrane helix</keyword>
<dbReference type="OrthoDB" id="9815829at2"/>
<evidence type="ECO:0000256" key="2">
    <source>
        <dbReference type="ARBA" id="ARBA00022676"/>
    </source>
</evidence>
<feature type="domain" description="Glycosyltransferase 2-like" evidence="5">
    <location>
        <begin position="10"/>
        <end position="165"/>
    </location>
</feature>
<dbReference type="STRING" id="623280.SAMN05660226_01613"/>
<dbReference type="GO" id="GO:0016757">
    <property type="term" value="F:glycosyltransferase activity"/>
    <property type="evidence" value="ECO:0007669"/>
    <property type="project" value="UniProtKB-KW"/>
</dbReference>
<dbReference type="InterPro" id="IPR029044">
    <property type="entry name" value="Nucleotide-diphossugar_trans"/>
</dbReference>
<keyword evidence="4" id="KW-0812">Transmembrane</keyword>
<protein>
    <submittedName>
        <fullName evidence="6">Glycosyl transferase family 2</fullName>
    </submittedName>
</protein>
<feature type="transmembrane region" description="Helical" evidence="4">
    <location>
        <begin position="313"/>
        <end position="335"/>
    </location>
</feature>
<dbReference type="Gene3D" id="3.90.550.10">
    <property type="entry name" value="Spore Coat Polysaccharide Biosynthesis Protein SpsA, Chain A"/>
    <property type="match status" value="1"/>
</dbReference>
<keyword evidence="3 6" id="KW-0808">Transferase</keyword>
<dbReference type="SUPFAM" id="SSF53448">
    <property type="entry name" value="Nucleotide-diphospho-sugar transferases"/>
    <property type="match status" value="1"/>
</dbReference>
<reference evidence="6 7" key="1">
    <citation type="submission" date="2017-02" db="EMBL/GenBank/DDBJ databases">
        <authorList>
            <person name="Peterson S.W."/>
        </authorList>
    </citation>
    <scope>NUCLEOTIDE SEQUENCE [LARGE SCALE GENOMIC DNA]</scope>
    <source>
        <strain evidence="6 7">DSM 22899</strain>
    </source>
</reference>
<evidence type="ECO:0000256" key="4">
    <source>
        <dbReference type="SAM" id="Phobius"/>
    </source>
</evidence>
<dbReference type="Pfam" id="PF00535">
    <property type="entry name" value="Glycos_transf_2"/>
    <property type="match status" value="1"/>
</dbReference>
<dbReference type="PANTHER" id="PTHR43685">
    <property type="entry name" value="GLYCOSYLTRANSFERASE"/>
    <property type="match status" value="1"/>
</dbReference>
<keyword evidence="2" id="KW-0328">Glycosyltransferase</keyword>
<dbReference type="EMBL" id="FUYS01000003">
    <property type="protein sequence ID" value="SKB48739.1"/>
    <property type="molecule type" value="Genomic_DNA"/>
</dbReference>
<dbReference type="PANTHER" id="PTHR43685:SF5">
    <property type="entry name" value="GLYCOSYLTRANSFERASE EPSE-RELATED"/>
    <property type="match status" value="1"/>
</dbReference>
<proteinExistence type="inferred from homology"/>
<comment type="similarity">
    <text evidence="1">Belongs to the glycosyltransferase 2 family.</text>
</comment>
<dbReference type="Proteomes" id="UP000190541">
    <property type="component" value="Unassembled WGS sequence"/>
</dbReference>
<accession>A0A1T5BNS0</accession>
<evidence type="ECO:0000259" key="5">
    <source>
        <dbReference type="Pfam" id="PF00535"/>
    </source>
</evidence>
<keyword evidence="7" id="KW-1185">Reference proteome</keyword>